<proteinExistence type="predicted"/>
<name>A0ABP8Y1K9_9ACTN</name>
<keyword evidence="2" id="KW-1185">Reference proteome</keyword>
<sequence>MQPGCGAVADDVVGGYDLRDRGHPELDRVLAEGGREDAAHDLADLARASTTTEVGVRAAQASEIGSGERFIGPRIHVSTVSDTATTGWSPPVQLWIPRSDDALCTMRG</sequence>
<dbReference type="Proteomes" id="UP001499974">
    <property type="component" value="Unassembled WGS sequence"/>
</dbReference>
<protein>
    <submittedName>
        <fullName evidence="1">Uncharacterized protein</fullName>
    </submittedName>
</protein>
<organism evidence="1 2">
    <name type="scientific">Nocardioides conyzicola</name>
    <dbReference type="NCBI Taxonomy" id="1651781"/>
    <lineage>
        <taxon>Bacteria</taxon>
        <taxon>Bacillati</taxon>
        <taxon>Actinomycetota</taxon>
        <taxon>Actinomycetes</taxon>
        <taxon>Propionibacteriales</taxon>
        <taxon>Nocardioidaceae</taxon>
        <taxon>Nocardioides</taxon>
    </lineage>
</organism>
<evidence type="ECO:0000313" key="1">
    <source>
        <dbReference type="EMBL" id="GAA4719385.1"/>
    </source>
</evidence>
<accession>A0ABP8Y1K9</accession>
<dbReference type="EMBL" id="BAABKM010000005">
    <property type="protein sequence ID" value="GAA4719385.1"/>
    <property type="molecule type" value="Genomic_DNA"/>
</dbReference>
<gene>
    <name evidence="1" type="ORF">GCM10023349_44250</name>
</gene>
<comment type="caution">
    <text evidence="1">The sequence shown here is derived from an EMBL/GenBank/DDBJ whole genome shotgun (WGS) entry which is preliminary data.</text>
</comment>
<evidence type="ECO:0000313" key="2">
    <source>
        <dbReference type="Proteomes" id="UP001499974"/>
    </source>
</evidence>
<reference evidence="2" key="1">
    <citation type="journal article" date="2019" name="Int. J. Syst. Evol. Microbiol.">
        <title>The Global Catalogue of Microorganisms (GCM) 10K type strain sequencing project: providing services to taxonomists for standard genome sequencing and annotation.</title>
        <authorList>
            <consortium name="The Broad Institute Genomics Platform"/>
            <consortium name="The Broad Institute Genome Sequencing Center for Infectious Disease"/>
            <person name="Wu L."/>
            <person name="Ma J."/>
        </authorList>
    </citation>
    <scope>NUCLEOTIDE SEQUENCE [LARGE SCALE GENOMIC DNA]</scope>
    <source>
        <strain evidence="2">JCM 18531</strain>
    </source>
</reference>